<proteinExistence type="predicted"/>
<keyword evidence="3" id="KW-1185">Reference proteome</keyword>
<evidence type="ECO:0000256" key="1">
    <source>
        <dbReference type="SAM" id="MobiDB-lite"/>
    </source>
</evidence>
<accession>A0A4Q9P2D3</accession>
<reference evidence="2 3" key="1">
    <citation type="submission" date="2019-01" db="EMBL/GenBank/DDBJ databases">
        <title>Draft genome sequences of three monokaryotic isolates of the white-rot basidiomycete fungus Dichomitus squalens.</title>
        <authorList>
            <consortium name="DOE Joint Genome Institute"/>
            <person name="Lopez S.C."/>
            <person name="Andreopoulos B."/>
            <person name="Pangilinan J."/>
            <person name="Lipzen A."/>
            <person name="Riley R."/>
            <person name="Ahrendt S."/>
            <person name="Ng V."/>
            <person name="Barry K."/>
            <person name="Daum C."/>
            <person name="Grigoriev I.V."/>
            <person name="Hilden K.S."/>
            <person name="Makela M.R."/>
            <person name="de Vries R.P."/>
        </authorList>
    </citation>
    <scope>NUCLEOTIDE SEQUENCE [LARGE SCALE GENOMIC DNA]</scope>
    <source>
        <strain evidence="2 3">CBS 464.89</strain>
    </source>
</reference>
<dbReference type="Proteomes" id="UP000292082">
    <property type="component" value="Unassembled WGS sequence"/>
</dbReference>
<organism evidence="2 3">
    <name type="scientific">Dichomitus squalens</name>
    <dbReference type="NCBI Taxonomy" id="114155"/>
    <lineage>
        <taxon>Eukaryota</taxon>
        <taxon>Fungi</taxon>
        <taxon>Dikarya</taxon>
        <taxon>Basidiomycota</taxon>
        <taxon>Agaricomycotina</taxon>
        <taxon>Agaricomycetes</taxon>
        <taxon>Polyporales</taxon>
        <taxon>Polyporaceae</taxon>
        <taxon>Dichomitus</taxon>
    </lineage>
</organism>
<sequence>MGLATLPVELLDAVLAPLTYNHAALSAVALSCAALNPSATRLLYRHLSLSAYGRNLSLVHLLAARPDLAKHVRTFSAHLDDAQPAILPTYSALQHALRLMTNLNSLALYVDASASWILSPPQAESGRKASGPPSPGPAFYPRLEHLTCNFPLDAHLSSFLAQAPSLISLTLSSVHSDDDAGSEPGHADADAPTPAHPKSPPRHAAIPPSHIPLLEAYTGPAYLLPTLVSRPLKAVHLFGDLTPSLLAVCAAGAPFVDEAVDHLSDLSLDADTDRIPSAGSLSAAGAEMQVMSAMTSVPPAQLLEALAVAFPNLICLRLMTTRALWDLPDMAFYTRIAATLSKMPRLSAFELAGMHWQSRPKQSSSPVEPEEKEWISPPVSPRIAAEPEEEEEEEEDDELEDRDYDFDGAFLDWSY</sequence>
<evidence type="ECO:0000313" key="2">
    <source>
        <dbReference type="EMBL" id="TBU58780.1"/>
    </source>
</evidence>
<dbReference type="EMBL" id="ML145121">
    <property type="protein sequence ID" value="TBU58780.1"/>
    <property type="molecule type" value="Genomic_DNA"/>
</dbReference>
<protein>
    <submittedName>
        <fullName evidence="2">Uncharacterized protein</fullName>
    </submittedName>
</protein>
<dbReference type="STRING" id="114155.A0A4Q9P2D3"/>
<feature type="region of interest" description="Disordered" evidence="1">
    <location>
        <begin position="357"/>
        <end position="415"/>
    </location>
</feature>
<evidence type="ECO:0000313" key="3">
    <source>
        <dbReference type="Proteomes" id="UP000292082"/>
    </source>
</evidence>
<feature type="compositionally biased region" description="Acidic residues" evidence="1">
    <location>
        <begin position="386"/>
        <end position="406"/>
    </location>
</feature>
<dbReference type="AlphaFoldDB" id="A0A4Q9P2D3"/>
<gene>
    <name evidence="2" type="ORF">BD310DRAFT_906371</name>
</gene>
<name>A0A4Q9P2D3_9APHY</name>
<feature type="region of interest" description="Disordered" evidence="1">
    <location>
        <begin position="174"/>
        <end position="207"/>
    </location>
</feature>